<dbReference type="InterPro" id="IPR007021">
    <property type="entry name" value="DUF659"/>
</dbReference>
<dbReference type="Pfam" id="PF04937">
    <property type="entry name" value="DUF659"/>
    <property type="match status" value="1"/>
</dbReference>
<evidence type="ECO:0000259" key="2">
    <source>
        <dbReference type="Pfam" id="PF04937"/>
    </source>
</evidence>
<reference evidence="4 5" key="1">
    <citation type="journal article" date="2023" name="G3 (Bethesda)">
        <title>A chromosome-length genome assembly and annotation of blackberry (Rubus argutus, cv. 'Hillquist').</title>
        <authorList>
            <person name="Bruna T."/>
            <person name="Aryal R."/>
            <person name="Dudchenko O."/>
            <person name="Sargent D.J."/>
            <person name="Mead D."/>
            <person name="Buti M."/>
            <person name="Cavallini A."/>
            <person name="Hytonen T."/>
            <person name="Andres J."/>
            <person name="Pham M."/>
            <person name="Weisz D."/>
            <person name="Mascagni F."/>
            <person name="Usai G."/>
            <person name="Natali L."/>
            <person name="Bassil N."/>
            <person name="Fernandez G.E."/>
            <person name="Lomsadze A."/>
            <person name="Armour M."/>
            <person name="Olukolu B."/>
            <person name="Poorten T."/>
            <person name="Britton C."/>
            <person name="Davik J."/>
            <person name="Ashrafi H."/>
            <person name="Aiden E.L."/>
            <person name="Borodovsky M."/>
            <person name="Worthington M."/>
        </authorList>
    </citation>
    <scope>NUCLEOTIDE SEQUENCE [LARGE SCALE GENOMIC DNA]</scope>
    <source>
        <strain evidence="4">PI 553951</strain>
    </source>
</reference>
<dbReference type="PANTHER" id="PTHR32166">
    <property type="entry name" value="OSJNBA0013A04.12 PROTEIN"/>
    <property type="match status" value="1"/>
</dbReference>
<organism evidence="4 5">
    <name type="scientific">Rubus argutus</name>
    <name type="common">Southern blackberry</name>
    <dbReference type="NCBI Taxonomy" id="59490"/>
    <lineage>
        <taxon>Eukaryota</taxon>
        <taxon>Viridiplantae</taxon>
        <taxon>Streptophyta</taxon>
        <taxon>Embryophyta</taxon>
        <taxon>Tracheophyta</taxon>
        <taxon>Spermatophyta</taxon>
        <taxon>Magnoliopsida</taxon>
        <taxon>eudicotyledons</taxon>
        <taxon>Gunneridae</taxon>
        <taxon>Pentapetalae</taxon>
        <taxon>rosids</taxon>
        <taxon>fabids</taxon>
        <taxon>Rosales</taxon>
        <taxon>Rosaceae</taxon>
        <taxon>Rosoideae</taxon>
        <taxon>Rosoideae incertae sedis</taxon>
        <taxon>Rubus</taxon>
    </lineage>
</organism>
<proteinExistence type="predicted"/>
<evidence type="ECO:0008006" key="6">
    <source>
        <dbReference type="Google" id="ProtNLM"/>
    </source>
</evidence>
<dbReference type="PANTHER" id="PTHR32166:SF63">
    <property type="entry name" value="HAT TRANSPOSON SUPERFAMILY PROTEIN"/>
    <property type="match status" value="1"/>
</dbReference>
<dbReference type="InterPro" id="IPR008906">
    <property type="entry name" value="HATC_C_dom"/>
</dbReference>
<feature type="domain" description="DUF659" evidence="2">
    <location>
        <begin position="183"/>
        <end position="334"/>
    </location>
</feature>
<protein>
    <recommendedName>
        <fullName evidence="6">DUF659 domain-containing protein</fullName>
    </recommendedName>
</protein>
<evidence type="ECO:0000313" key="4">
    <source>
        <dbReference type="EMBL" id="KAK9923920.1"/>
    </source>
</evidence>
<feature type="compositionally biased region" description="Polar residues" evidence="1">
    <location>
        <begin position="116"/>
        <end position="129"/>
    </location>
</feature>
<dbReference type="EMBL" id="JBEDUW010000006">
    <property type="protein sequence ID" value="KAK9923920.1"/>
    <property type="molecule type" value="Genomic_DNA"/>
</dbReference>
<accession>A0AAW1WIN7</accession>
<dbReference type="Proteomes" id="UP001457282">
    <property type="component" value="Unassembled WGS sequence"/>
</dbReference>
<evidence type="ECO:0000259" key="3">
    <source>
        <dbReference type="Pfam" id="PF05699"/>
    </source>
</evidence>
<evidence type="ECO:0000256" key="1">
    <source>
        <dbReference type="SAM" id="MobiDB-lite"/>
    </source>
</evidence>
<comment type="caution">
    <text evidence="4">The sequence shown here is derived from an EMBL/GenBank/DDBJ whole genome shotgun (WGS) entry which is preliminary data.</text>
</comment>
<dbReference type="GO" id="GO:0046983">
    <property type="term" value="F:protein dimerization activity"/>
    <property type="evidence" value="ECO:0007669"/>
    <property type="project" value="InterPro"/>
</dbReference>
<evidence type="ECO:0000313" key="5">
    <source>
        <dbReference type="Proteomes" id="UP001457282"/>
    </source>
</evidence>
<gene>
    <name evidence="4" type="ORF">M0R45_032317</name>
</gene>
<dbReference type="SUPFAM" id="SSF53098">
    <property type="entry name" value="Ribonuclease H-like"/>
    <property type="match status" value="1"/>
</dbReference>
<name>A0AAW1WIN7_RUBAR</name>
<dbReference type="Pfam" id="PF05699">
    <property type="entry name" value="Dimer_Tnp_hAT"/>
    <property type="match status" value="1"/>
</dbReference>
<sequence length="685" mass="77051">MDASEAINIRDHGRVVDSKRCRVQCNFCDKEVSGFTRLKCHLGGVGPDVKPCLKVPAHVKELWRNKLIERETVSSGKKVICSPSSNGAKRKKLETSETSSSQSEKQEDKDSESEEQVSSPNGNRVSQRGDSNDLKTDLISMNPQRCIGRFFYETGLEFTAANSPSFKRMISFIVGPDVKYKIPSCEELKGSILQDEMKEMQEYVKKIRESWATTGCSILLDSWIDDKGRNLVNFLVNCPQGPVYLCTHDVSSFVGYIDAICLLLEGIIKDVGADNVVQIVADSTTGWVGALGKEFSRRKGVFWAVSASHCIELMLEKIGRTTSTKGILDKAKIITKFIYGHEAVLKLLKKHTLGRDLIKPSRIRGAMPFMTLESIVYEKQELKDMFASSAWNMSIWASRVEGKMVADLVEDQSFWTGAEIVSKATLPLVRALELIFQAEKPLVGHIYETMDQVKEQIKEELKSKKSQYMPFWKIIDEIWDNILHIPLHGAGYYLNPSLKYSSDFFCDDEVYLGLMCCIAQMVRNPPIQDLIHSQLTEYIRAEGSFKDGSSTGRRKSPPAMWWSSYGKQCPELQRFAIRVLSQNCNGASSYGLKRTLAEKLVTNGRNPIEQQRLSDLTFLHYNLQLQKFCSSGKCGIVAEDIDPMDDWFNDEAPDIVSHNGEVKVEPATGAINEGVSRFQPKTEPM</sequence>
<keyword evidence="5" id="KW-1185">Reference proteome</keyword>
<dbReference type="InterPro" id="IPR012337">
    <property type="entry name" value="RNaseH-like_sf"/>
</dbReference>
<dbReference type="AlphaFoldDB" id="A0AAW1WIN7"/>
<feature type="region of interest" description="Disordered" evidence="1">
    <location>
        <begin position="78"/>
        <end position="136"/>
    </location>
</feature>
<feature type="domain" description="HAT C-terminal dimerisation" evidence="3">
    <location>
        <begin position="537"/>
        <end position="623"/>
    </location>
</feature>